<name>A0A0D0C519_9AGAR</name>
<accession>A0A0D0C519</accession>
<evidence type="ECO:0000313" key="1">
    <source>
        <dbReference type="EMBL" id="KIK52917.1"/>
    </source>
</evidence>
<gene>
    <name evidence="1" type="ORF">GYMLUDRAFT_64025</name>
</gene>
<reference evidence="1 2" key="1">
    <citation type="submission" date="2014-04" db="EMBL/GenBank/DDBJ databases">
        <title>Evolutionary Origins and Diversification of the Mycorrhizal Mutualists.</title>
        <authorList>
            <consortium name="DOE Joint Genome Institute"/>
            <consortium name="Mycorrhizal Genomics Consortium"/>
            <person name="Kohler A."/>
            <person name="Kuo A."/>
            <person name="Nagy L.G."/>
            <person name="Floudas D."/>
            <person name="Copeland A."/>
            <person name="Barry K.W."/>
            <person name="Cichocki N."/>
            <person name="Veneault-Fourrey C."/>
            <person name="LaButti K."/>
            <person name="Lindquist E.A."/>
            <person name="Lipzen A."/>
            <person name="Lundell T."/>
            <person name="Morin E."/>
            <person name="Murat C."/>
            <person name="Riley R."/>
            <person name="Ohm R."/>
            <person name="Sun H."/>
            <person name="Tunlid A."/>
            <person name="Henrissat B."/>
            <person name="Grigoriev I.V."/>
            <person name="Hibbett D.S."/>
            <person name="Martin F."/>
        </authorList>
    </citation>
    <scope>NUCLEOTIDE SEQUENCE [LARGE SCALE GENOMIC DNA]</scope>
    <source>
        <strain evidence="1 2">FD-317 M1</strain>
    </source>
</reference>
<dbReference type="EMBL" id="KN834836">
    <property type="protein sequence ID" value="KIK52917.1"/>
    <property type="molecule type" value="Genomic_DNA"/>
</dbReference>
<protein>
    <submittedName>
        <fullName evidence="1">Unplaced genomic scaffold GYMLUscaffold_88, whole genome shotgun sequence</fullName>
    </submittedName>
</protein>
<organism evidence="1 2">
    <name type="scientific">Collybiopsis luxurians FD-317 M1</name>
    <dbReference type="NCBI Taxonomy" id="944289"/>
    <lineage>
        <taxon>Eukaryota</taxon>
        <taxon>Fungi</taxon>
        <taxon>Dikarya</taxon>
        <taxon>Basidiomycota</taxon>
        <taxon>Agaricomycotina</taxon>
        <taxon>Agaricomycetes</taxon>
        <taxon>Agaricomycetidae</taxon>
        <taxon>Agaricales</taxon>
        <taxon>Marasmiineae</taxon>
        <taxon>Omphalotaceae</taxon>
        <taxon>Collybiopsis</taxon>
        <taxon>Collybiopsis luxurians</taxon>
    </lineage>
</organism>
<evidence type="ECO:0000313" key="2">
    <source>
        <dbReference type="Proteomes" id="UP000053593"/>
    </source>
</evidence>
<proteinExistence type="predicted"/>
<dbReference type="HOGENOM" id="CLU_1310267_0_0_1"/>
<keyword evidence="2" id="KW-1185">Reference proteome</keyword>
<dbReference type="Proteomes" id="UP000053593">
    <property type="component" value="Unassembled WGS sequence"/>
</dbReference>
<sequence length="210" mass="25025">MKPPGRANAFQNAPVKYEWLLKHVELFKDRSRKHLALASAFVQKFGRNLPLHQDPDPQLNYQLYHINEYLEEEQKDEDNCRVRYNRELYRFLSYWVSNNNSTKKETKILGREMAKVAKEVKLGSSRAKPCQLDKVQEYGKCHWPLLKDEFAQSQKESGGSQRKCLANIQAFRQEKWSKLPEKMQHNFEELLEKEYQEELDRMKVTMEKAK</sequence>
<dbReference type="AlphaFoldDB" id="A0A0D0C519"/>
<dbReference type="OrthoDB" id="10634120at2759"/>